<organism evidence="3">
    <name type="scientific">marine metagenome</name>
    <dbReference type="NCBI Taxonomy" id="408172"/>
    <lineage>
        <taxon>unclassified sequences</taxon>
        <taxon>metagenomes</taxon>
        <taxon>ecological metagenomes</taxon>
    </lineage>
</organism>
<proteinExistence type="predicted"/>
<keyword evidence="1" id="KW-0812">Transmembrane</keyword>
<dbReference type="InterPro" id="IPR050445">
    <property type="entry name" value="Bact_polysacc_biosynth/exp"/>
</dbReference>
<evidence type="ECO:0000259" key="2">
    <source>
        <dbReference type="Pfam" id="PF13807"/>
    </source>
</evidence>
<dbReference type="InterPro" id="IPR032807">
    <property type="entry name" value="GNVR"/>
</dbReference>
<keyword evidence="1" id="KW-1133">Transmembrane helix</keyword>
<dbReference type="GO" id="GO:0004713">
    <property type="term" value="F:protein tyrosine kinase activity"/>
    <property type="evidence" value="ECO:0007669"/>
    <property type="project" value="TreeGrafter"/>
</dbReference>
<dbReference type="GO" id="GO:0005886">
    <property type="term" value="C:plasma membrane"/>
    <property type="evidence" value="ECO:0007669"/>
    <property type="project" value="TreeGrafter"/>
</dbReference>
<feature type="domain" description="Tyrosine-protein kinase G-rich" evidence="2">
    <location>
        <begin position="162"/>
        <end position="237"/>
    </location>
</feature>
<dbReference type="EMBL" id="UINC01170865">
    <property type="protein sequence ID" value="SVD75116.1"/>
    <property type="molecule type" value="Genomic_DNA"/>
</dbReference>
<keyword evidence="1" id="KW-0472">Membrane</keyword>
<reference evidence="3" key="1">
    <citation type="submission" date="2018-05" db="EMBL/GenBank/DDBJ databases">
        <authorList>
            <person name="Lanie J.A."/>
            <person name="Ng W.-L."/>
            <person name="Kazmierczak K.M."/>
            <person name="Andrzejewski T.M."/>
            <person name="Davidsen T.M."/>
            <person name="Wayne K.J."/>
            <person name="Tettelin H."/>
            <person name="Glass J.I."/>
            <person name="Rusch D."/>
            <person name="Podicherti R."/>
            <person name="Tsui H.-C.T."/>
            <person name="Winkler M.E."/>
        </authorList>
    </citation>
    <scope>NUCLEOTIDE SEQUENCE</scope>
</reference>
<dbReference type="PANTHER" id="PTHR32309">
    <property type="entry name" value="TYROSINE-PROTEIN KINASE"/>
    <property type="match status" value="1"/>
</dbReference>
<evidence type="ECO:0000313" key="3">
    <source>
        <dbReference type="EMBL" id="SVD75116.1"/>
    </source>
</evidence>
<feature type="non-terminal residue" evidence="3">
    <location>
        <position position="1"/>
    </location>
</feature>
<accession>A0A382XVP8</accession>
<feature type="transmembrane region" description="Helical" evidence="1">
    <location>
        <begin position="216"/>
        <end position="235"/>
    </location>
</feature>
<protein>
    <recommendedName>
        <fullName evidence="2">Tyrosine-protein kinase G-rich domain-containing protein</fullName>
    </recommendedName>
</protein>
<dbReference type="PANTHER" id="PTHR32309:SF13">
    <property type="entry name" value="FERRIC ENTEROBACTIN TRANSPORT PROTEIN FEPE"/>
    <property type="match status" value="1"/>
</dbReference>
<dbReference type="AlphaFoldDB" id="A0A382XVP8"/>
<evidence type="ECO:0000256" key="1">
    <source>
        <dbReference type="SAM" id="Phobius"/>
    </source>
</evidence>
<sequence length="241" mass="27820">SRRIKTDLIYHKWSSDKFDHPVNLIQYWEIDGPTKISLNPISWIIKFFSGTEKPNYDLIWENSALEILKNRISASENKSGLISIEVLMEEPNIAAKMANLMYNTIVHFTIEIHGKQAKLNREFIERRQAEINTSLASSEEVLKIFRQGNRSIIGSPQLEMELERLMREVEIKTQVYITLQQQYELARIEEVKESPSVVVIDEARPSVEKHKPKRKAIVMIATFVGGIIAVGFSIIQRNLNK</sequence>
<name>A0A382XVP8_9ZZZZ</name>
<gene>
    <name evidence="3" type="ORF">METZ01_LOCUS427970</name>
</gene>
<dbReference type="Pfam" id="PF13807">
    <property type="entry name" value="GNVR"/>
    <property type="match status" value="1"/>
</dbReference>